<reference evidence="2" key="1">
    <citation type="journal article" date="2021" name="G3 (Bethesda)">
        <title>Genome and transcriptome analysis of the beet armyworm Spodoptera exigua reveals targets for pest control. .</title>
        <authorList>
            <person name="Simon S."/>
            <person name="Breeschoten T."/>
            <person name="Jansen H.J."/>
            <person name="Dirks R.P."/>
            <person name="Schranz M.E."/>
            <person name="Ros V.I.D."/>
        </authorList>
    </citation>
    <scope>NUCLEOTIDE SEQUENCE</scope>
    <source>
        <strain evidence="2">TB_SE_WUR_2020</strain>
    </source>
</reference>
<feature type="coiled-coil region" evidence="1">
    <location>
        <begin position="41"/>
        <end position="75"/>
    </location>
</feature>
<sequence>MDFENITLRRNKTVFTMNESLGSSFESTNSDYRARSLPDLSTVCNEEIEKLTQEIEQLKLKLMTANNEIDNLILENSTLKKYNKEQENTISQLKNLCSSPTTSSKKNSTTKKRGMRVHNMTTFTKQKLCLNKVISILSHQSVIITRQMALN</sequence>
<dbReference type="AlphaFoldDB" id="A0A922MSY1"/>
<evidence type="ECO:0000256" key="1">
    <source>
        <dbReference type="SAM" id="Coils"/>
    </source>
</evidence>
<name>A0A922MSY1_SPOEX</name>
<dbReference type="EMBL" id="JACEFF010000215">
    <property type="protein sequence ID" value="KAH9641790.1"/>
    <property type="molecule type" value="Genomic_DNA"/>
</dbReference>
<evidence type="ECO:0000313" key="2">
    <source>
        <dbReference type="EMBL" id="KAH9641790.1"/>
    </source>
</evidence>
<organism evidence="2 3">
    <name type="scientific">Spodoptera exigua</name>
    <name type="common">Beet armyworm</name>
    <name type="synonym">Noctua fulgens</name>
    <dbReference type="NCBI Taxonomy" id="7107"/>
    <lineage>
        <taxon>Eukaryota</taxon>
        <taxon>Metazoa</taxon>
        <taxon>Ecdysozoa</taxon>
        <taxon>Arthropoda</taxon>
        <taxon>Hexapoda</taxon>
        <taxon>Insecta</taxon>
        <taxon>Pterygota</taxon>
        <taxon>Neoptera</taxon>
        <taxon>Endopterygota</taxon>
        <taxon>Lepidoptera</taxon>
        <taxon>Glossata</taxon>
        <taxon>Ditrysia</taxon>
        <taxon>Noctuoidea</taxon>
        <taxon>Noctuidae</taxon>
        <taxon>Amphipyrinae</taxon>
        <taxon>Spodoptera</taxon>
    </lineage>
</organism>
<accession>A0A922MSY1</accession>
<protein>
    <submittedName>
        <fullName evidence="2">Uncharacterized protein</fullName>
    </submittedName>
</protein>
<evidence type="ECO:0000313" key="3">
    <source>
        <dbReference type="Proteomes" id="UP000814243"/>
    </source>
</evidence>
<proteinExistence type="predicted"/>
<comment type="caution">
    <text evidence="2">The sequence shown here is derived from an EMBL/GenBank/DDBJ whole genome shotgun (WGS) entry which is preliminary data.</text>
</comment>
<gene>
    <name evidence="2" type="ORF">HF086_003916</name>
</gene>
<keyword evidence="1" id="KW-0175">Coiled coil</keyword>
<dbReference type="Proteomes" id="UP000814243">
    <property type="component" value="Unassembled WGS sequence"/>
</dbReference>